<feature type="compositionally biased region" description="Basic residues" evidence="1">
    <location>
        <begin position="10"/>
        <end position="25"/>
    </location>
</feature>
<organism evidence="2 3">
    <name type="scientific">Actinomadura violacea</name>
    <dbReference type="NCBI Taxonomy" id="2819934"/>
    <lineage>
        <taxon>Bacteria</taxon>
        <taxon>Bacillati</taxon>
        <taxon>Actinomycetota</taxon>
        <taxon>Actinomycetes</taxon>
        <taxon>Streptosporangiales</taxon>
        <taxon>Thermomonosporaceae</taxon>
        <taxon>Actinomadura</taxon>
    </lineage>
</organism>
<accession>A0ABS3S9L5</accession>
<evidence type="ECO:0000313" key="2">
    <source>
        <dbReference type="EMBL" id="MBO2465697.1"/>
    </source>
</evidence>
<comment type="caution">
    <text evidence="2">The sequence shown here is derived from an EMBL/GenBank/DDBJ whole genome shotgun (WGS) entry which is preliminary data.</text>
</comment>
<reference evidence="2 3" key="1">
    <citation type="submission" date="2021-03" db="EMBL/GenBank/DDBJ databases">
        <title>Actinomadura violae sp. nov., isolated from lichen in Thailand.</title>
        <authorList>
            <person name="Kanchanasin P."/>
            <person name="Saeng-In P."/>
            <person name="Phongsopitanun W."/>
            <person name="Yuki M."/>
            <person name="Kudo T."/>
            <person name="Ohkuma M."/>
            <person name="Tanasupawat S."/>
        </authorList>
    </citation>
    <scope>NUCLEOTIDE SEQUENCE [LARGE SCALE GENOMIC DNA]</scope>
    <source>
        <strain evidence="2 3">LCR2-06</strain>
    </source>
</reference>
<dbReference type="RefSeq" id="WP_208252537.1">
    <property type="nucleotide sequence ID" value="NZ_JAGEPF010000050.1"/>
</dbReference>
<dbReference type="Proteomes" id="UP000680206">
    <property type="component" value="Unassembled WGS sequence"/>
</dbReference>
<evidence type="ECO:0000256" key="1">
    <source>
        <dbReference type="SAM" id="MobiDB-lite"/>
    </source>
</evidence>
<name>A0ABS3S9L5_9ACTN</name>
<evidence type="ECO:0000313" key="3">
    <source>
        <dbReference type="Proteomes" id="UP000680206"/>
    </source>
</evidence>
<gene>
    <name evidence="2" type="ORF">J4709_49870</name>
</gene>
<dbReference type="EMBL" id="JAGEPF010000050">
    <property type="protein sequence ID" value="MBO2465697.1"/>
    <property type="molecule type" value="Genomic_DNA"/>
</dbReference>
<feature type="region of interest" description="Disordered" evidence="1">
    <location>
        <begin position="1"/>
        <end position="25"/>
    </location>
</feature>
<sequence>MRPLPAGRPRTPRRRPERRPARHTAPRAAAALLALAPLLPLASACGGHGTAHYRVPARPVRDGEHALPYREVTDGQIAFAAIGLSSGLTTITGSHADLPSRLGGFARVRMLAENRYATFHKIDLDRQLLVTTRGAYPPDVNAMRVKRQPTDIELGSRDRLEFDLMYDIPKDARITALRLYSDPTDELGVPLQHDPGAELPLR</sequence>
<proteinExistence type="predicted"/>
<protein>
    <submittedName>
        <fullName evidence="2">DUF4352 domain-containing protein</fullName>
    </submittedName>
</protein>
<keyword evidence="3" id="KW-1185">Reference proteome</keyword>